<dbReference type="SUPFAM" id="SSF53335">
    <property type="entry name" value="S-adenosyl-L-methionine-dependent methyltransferases"/>
    <property type="match status" value="1"/>
</dbReference>
<dbReference type="GO" id="GO:0008757">
    <property type="term" value="F:S-adenosylmethionine-dependent methyltransferase activity"/>
    <property type="evidence" value="ECO:0007669"/>
    <property type="project" value="InterPro"/>
</dbReference>
<dbReference type="PANTHER" id="PTHR43861:SF1">
    <property type="entry name" value="TRANS-ACONITATE 2-METHYLTRANSFERASE"/>
    <property type="match status" value="1"/>
</dbReference>
<gene>
    <name evidence="2" type="ORF">HBE96_11485</name>
</gene>
<evidence type="ECO:0000313" key="3">
    <source>
        <dbReference type="Proteomes" id="UP000537131"/>
    </source>
</evidence>
<sequence length="246" mass="28623">MKQNIYDNSTFYNSYINLRINSNGLNDVLEIPAFRSLLPDLNNKEILDLGCGYGENCKWYVSQGAKKVVGIDISEKMIERALKLYSDEKIEYKNTCMEEIKFRRESFDMVLSSLAFHYVYDFTDIVKRISNVLKPGGILIFSQEHPIATAKKIPNGWFQDENGKRLHWILDNYNEEGIRKQQWFVDGVIKYHRTTSTIVNTLVENGFNLVKMLEPTATKKAENLNTKLKQERKRPPFLIIKAQKVN</sequence>
<dbReference type="EMBL" id="JABBNI010000020">
    <property type="protein sequence ID" value="NMM63288.1"/>
    <property type="molecule type" value="Genomic_DNA"/>
</dbReference>
<dbReference type="AlphaFoldDB" id="A0A7Y0HQ21"/>
<dbReference type="Proteomes" id="UP000537131">
    <property type="component" value="Unassembled WGS sequence"/>
</dbReference>
<comment type="caution">
    <text evidence="2">The sequence shown here is derived from an EMBL/GenBank/DDBJ whole genome shotgun (WGS) entry which is preliminary data.</text>
</comment>
<dbReference type="InterPro" id="IPR029063">
    <property type="entry name" value="SAM-dependent_MTases_sf"/>
</dbReference>
<dbReference type="PANTHER" id="PTHR43861">
    <property type="entry name" value="TRANS-ACONITATE 2-METHYLTRANSFERASE-RELATED"/>
    <property type="match status" value="1"/>
</dbReference>
<keyword evidence="2" id="KW-0489">Methyltransferase</keyword>
<name>A0A7Y0HQ21_9CLOT</name>
<dbReference type="InterPro" id="IPR013216">
    <property type="entry name" value="Methyltransf_11"/>
</dbReference>
<dbReference type="CDD" id="cd02440">
    <property type="entry name" value="AdoMet_MTases"/>
    <property type="match status" value="1"/>
</dbReference>
<dbReference type="Pfam" id="PF08241">
    <property type="entry name" value="Methyltransf_11"/>
    <property type="match status" value="1"/>
</dbReference>
<dbReference type="Gene3D" id="3.40.50.150">
    <property type="entry name" value="Vaccinia Virus protein VP39"/>
    <property type="match status" value="1"/>
</dbReference>
<dbReference type="RefSeq" id="WP_169297893.1">
    <property type="nucleotide sequence ID" value="NZ_JABBNI010000020.1"/>
</dbReference>
<reference evidence="2 3" key="1">
    <citation type="submission" date="2020-06" db="EMBL/GenBank/DDBJ databases">
        <title>Complete Genome Sequence of Clostridium muelleri sp. nov. P21T, an Acid-Alcohol Producing Acetogen Isolated from Old Hay.</title>
        <authorList>
            <person name="Duncan K.E."/>
            <person name="Tanner R.S."/>
        </authorList>
    </citation>
    <scope>NUCLEOTIDE SEQUENCE [LARGE SCALE GENOMIC DNA]</scope>
    <source>
        <strain evidence="2 3">P21</strain>
    </source>
</reference>
<protein>
    <submittedName>
        <fullName evidence="2">Class I SAM-dependent methyltransferase</fullName>
    </submittedName>
</protein>
<proteinExistence type="predicted"/>
<organism evidence="2 3">
    <name type="scientific">Clostridium muellerianum</name>
    <dbReference type="NCBI Taxonomy" id="2716538"/>
    <lineage>
        <taxon>Bacteria</taxon>
        <taxon>Bacillati</taxon>
        <taxon>Bacillota</taxon>
        <taxon>Clostridia</taxon>
        <taxon>Eubacteriales</taxon>
        <taxon>Clostridiaceae</taxon>
        <taxon>Clostridium</taxon>
    </lineage>
</organism>
<keyword evidence="2" id="KW-0808">Transferase</keyword>
<evidence type="ECO:0000259" key="1">
    <source>
        <dbReference type="Pfam" id="PF08241"/>
    </source>
</evidence>
<evidence type="ECO:0000313" key="2">
    <source>
        <dbReference type="EMBL" id="NMM63288.1"/>
    </source>
</evidence>
<dbReference type="GO" id="GO:0032259">
    <property type="term" value="P:methylation"/>
    <property type="evidence" value="ECO:0007669"/>
    <property type="project" value="UniProtKB-KW"/>
</dbReference>
<accession>A0A7Y0HQ21</accession>
<keyword evidence="3" id="KW-1185">Reference proteome</keyword>
<feature type="domain" description="Methyltransferase type 11" evidence="1">
    <location>
        <begin position="47"/>
        <end position="141"/>
    </location>
</feature>